<keyword evidence="6" id="KW-0539">Nucleus</keyword>
<feature type="compositionally biased region" description="Polar residues" evidence="7">
    <location>
        <begin position="297"/>
        <end position="317"/>
    </location>
</feature>
<feature type="region of interest" description="Disordered" evidence="7">
    <location>
        <begin position="1"/>
        <end position="22"/>
    </location>
</feature>
<dbReference type="Pfam" id="PF03106">
    <property type="entry name" value="WRKY"/>
    <property type="match status" value="2"/>
</dbReference>
<feature type="region of interest" description="Disordered" evidence="7">
    <location>
        <begin position="180"/>
        <end position="200"/>
    </location>
</feature>
<dbReference type="SMART" id="SM00774">
    <property type="entry name" value="WRKY"/>
    <property type="match status" value="2"/>
</dbReference>
<keyword evidence="3" id="KW-0805">Transcription regulation</keyword>
<dbReference type="InterPro" id="IPR003657">
    <property type="entry name" value="WRKY_dom"/>
</dbReference>
<dbReference type="InterPro" id="IPR036576">
    <property type="entry name" value="WRKY_dom_sf"/>
</dbReference>
<dbReference type="AlphaFoldDB" id="A0A1S6YG45"/>
<evidence type="ECO:0000256" key="5">
    <source>
        <dbReference type="ARBA" id="ARBA00023163"/>
    </source>
</evidence>
<feature type="compositionally biased region" description="Basic and acidic residues" evidence="7">
    <location>
        <begin position="479"/>
        <end position="492"/>
    </location>
</feature>
<feature type="compositionally biased region" description="Polar residues" evidence="7">
    <location>
        <begin position="454"/>
        <end position="466"/>
    </location>
</feature>
<reference evidence="9" key="1">
    <citation type="submission" date="2016-05" db="EMBL/GenBank/DDBJ databases">
        <authorList>
            <person name="Lavstsen T."/>
            <person name="Jespersen J.S."/>
        </authorList>
    </citation>
    <scope>NUCLEOTIDE SEQUENCE</scope>
</reference>
<evidence type="ECO:0000256" key="2">
    <source>
        <dbReference type="ARBA" id="ARBA00022737"/>
    </source>
</evidence>
<proteinExistence type="evidence at transcript level"/>
<feature type="region of interest" description="Disordered" evidence="7">
    <location>
        <begin position="35"/>
        <end position="54"/>
    </location>
</feature>
<organism evidence="9">
    <name type="scientific">Phalaenopsis equestris</name>
    <name type="common">Moth orchid</name>
    <dbReference type="NCBI Taxonomy" id="78828"/>
    <lineage>
        <taxon>Eukaryota</taxon>
        <taxon>Viridiplantae</taxon>
        <taxon>Streptophyta</taxon>
        <taxon>Embryophyta</taxon>
        <taxon>Tracheophyta</taxon>
        <taxon>Spermatophyta</taxon>
        <taxon>Magnoliopsida</taxon>
        <taxon>Liliopsida</taxon>
        <taxon>Asparagales</taxon>
        <taxon>Orchidaceae</taxon>
        <taxon>Epidendroideae</taxon>
        <taxon>Vandeae</taxon>
        <taxon>Aeridinae</taxon>
        <taxon>Phalaenopsis</taxon>
    </lineage>
</organism>
<dbReference type="GO" id="GO:0043565">
    <property type="term" value="F:sequence-specific DNA binding"/>
    <property type="evidence" value="ECO:0007669"/>
    <property type="project" value="InterPro"/>
</dbReference>
<dbReference type="PROSITE" id="PS50811">
    <property type="entry name" value="WRKY"/>
    <property type="match status" value="2"/>
</dbReference>
<evidence type="ECO:0000256" key="3">
    <source>
        <dbReference type="ARBA" id="ARBA00023015"/>
    </source>
</evidence>
<dbReference type="FunFam" id="2.20.25.80:FF:000006">
    <property type="entry name" value="WRKY transcription factor"/>
    <property type="match status" value="2"/>
</dbReference>
<feature type="domain" description="WRKY" evidence="8">
    <location>
        <begin position="368"/>
        <end position="433"/>
    </location>
</feature>
<feature type="compositionally biased region" description="Polar residues" evidence="7">
    <location>
        <begin position="187"/>
        <end position="200"/>
    </location>
</feature>
<evidence type="ECO:0000313" key="9">
    <source>
        <dbReference type="EMBL" id="AQX44235.1"/>
    </source>
</evidence>
<protein>
    <submittedName>
        <fullName evidence="9">WRKY DNA-binding protein</fullName>
    </submittedName>
</protein>
<sequence>MAAKESKADASKEKTAGKAGEDSTLKEVAAVVKLERPQLESDQQVDGAALSHQPGNETLAGRKLAVSPVIAVPTTSVGDCRSFLQLLAGAMASPAASPRPPTILAPIDAPRIPVVAVPCYLAPATLLESHGITGQFSMSHQAVLATVTAQAQMQLQAGYPSPSGSLKNSSPQSMLLPLASETEKTSSFEQKSQSSLIVPKTTTDDGYNWRKYGQKQVKSTDRSRSYYRCTNGDCFAKKKVERCPNGQVTEVIYRGQHNHEQPHRAKLSKLKGLPSSGAIGVTEGLDVPGVEPAEADPSTSKVDQNSSNGNPEQQLFCSSDCEGDGSIRAEEDPHEEQEPEPKRRQVYATDPTPVFRTVKQPKIVMQTAAAGHVSDGYRWRKYGQKIVKGNPNPRSYYRCTHDGCRVRKHVEKSSDDAKSIVITYEGKHNHDVPTLQSPIDPPVTTTLFIDSASSATPAETLDQSESMVDKKLSINSPPEIKKGSELGSEKGSESAQALLSMSCDPESGEEGMKSKLFTEKTATVPVRNS</sequence>
<dbReference type="GO" id="GO:0005634">
    <property type="term" value="C:nucleus"/>
    <property type="evidence" value="ECO:0007669"/>
    <property type="project" value="UniProtKB-SubCell"/>
</dbReference>
<feature type="domain" description="WRKY" evidence="8">
    <location>
        <begin position="198"/>
        <end position="262"/>
    </location>
</feature>
<feature type="region of interest" description="Disordered" evidence="7">
    <location>
        <begin position="454"/>
        <end position="529"/>
    </location>
</feature>
<evidence type="ECO:0000256" key="7">
    <source>
        <dbReference type="SAM" id="MobiDB-lite"/>
    </source>
</evidence>
<dbReference type="PANTHER" id="PTHR31221">
    <property type="entry name" value="WRKY TRANSCRIPTION FACTOR PROTEIN 1-RELATED"/>
    <property type="match status" value="1"/>
</dbReference>
<dbReference type="PANTHER" id="PTHR31221:SF309">
    <property type="entry name" value="WRKY TRANSCRIPTION FACTOR 32-RELATED"/>
    <property type="match status" value="1"/>
</dbReference>
<keyword evidence="5" id="KW-0804">Transcription</keyword>
<comment type="subcellular location">
    <subcellularLocation>
        <location evidence="1">Nucleus</location>
    </subcellularLocation>
</comment>
<evidence type="ECO:0000256" key="4">
    <source>
        <dbReference type="ARBA" id="ARBA00023125"/>
    </source>
</evidence>
<feature type="region of interest" description="Disordered" evidence="7">
    <location>
        <begin position="278"/>
        <end position="346"/>
    </location>
</feature>
<dbReference type="GO" id="GO:0003700">
    <property type="term" value="F:DNA-binding transcription factor activity"/>
    <property type="evidence" value="ECO:0007669"/>
    <property type="project" value="InterPro"/>
</dbReference>
<evidence type="ECO:0000256" key="6">
    <source>
        <dbReference type="ARBA" id="ARBA00023242"/>
    </source>
</evidence>
<reference evidence="9" key="2">
    <citation type="journal article" date="2017" name="Plant J.">
        <title>Concomitant loss of NDH complex-related genes within chloroplast and nuclear genomes in some orchids.</title>
        <authorList>
            <person name="Lin C.S."/>
            <person name="Chen J.J."/>
            <person name="Chiu C.C."/>
            <person name="Hsiao H.C."/>
            <person name="Yang C.J."/>
            <person name="Jin X.H."/>
            <person name="Leebens-Mack J."/>
            <person name="dePamphilis C.W."/>
            <person name="Huang Y.T."/>
            <person name="Yang L.H."/>
            <person name="Chang W.J."/>
            <person name="Kui L."/>
            <person name="Wong G.K."/>
            <person name="Hu J.M."/>
            <person name="Wang W."/>
            <person name="Shih M.C."/>
        </authorList>
    </citation>
    <scope>NUCLEOTIDE SEQUENCE</scope>
</reference>
<dbReference type="Gene3D" id="2.20.25.80">
    <property type="entry name" value="WRKY domain"/>
    <property type="match status" value="2"/>
</dbReference>
<accession>A0A1S6YG45</accession>
<dbReference type="InterPro" id="IPR044810">
    <property type="entry name" value="WRKY_plant"/>
</dbReference>
<dbReference type="SUPFAM" id="SSF118290">
    <property type="entry name" value="WRKY DNA-binding domain"/>
    <property type="match status" value="2"/>
</dbReference>
<dbReference type="EMBL" id="KX215884">
    <property type="protein sequence ID" value="AQX44235.1"/>
    <property type="molecule type" value="mRNA"/>
</dbReference>
<evidence type="ECO:0000259" key="8">
    <source>
        <dbReference type="PROSITE" id="PS50811"/>
    </source>
</evidence>
<keyword evidence="2" id="KW-0677">Repeat</keyword>
<evidence type="ECO:0000256" key="1">
    <source>
        <dbReference type="ARBA" id="ARBA00004123"/>
    </source>
</evidence>
<keyword evidence="4 9" id="KW-0238">DNA-binding</keyword>
<name>A0A1S6YG45_PHAEQ</name>